<dbReference type="PANTHER" id="PTHR30273:SF2">
    <property type="entry name" value="PROTEIN FECR"/>
    <property type="match status" value="1"/>
</dbReference>
<dbReference type="PANTHER" id="PTHR30273">
    <property type="entry name" value="PERIPLASMIC SIGNAL SENSOR AND SIGMA FACTOR ACTIVATOR FECR-RELATED"/>
    <property type="match status" value="1"/>
</dbReference>
<keyword evidence="1" id="KW-0812">Transmembrane</keyword>
<gene>
    <name evidence="4" type="ORF">GCM10011386_26050</name>
</gene>
<dbReference type="EMBL" id="BMIK01000008">
    <property type="protein sequence ID" value="GGC32708.1"/>
    <property type="molecule type" value="Genomic_DNA"/>
</dbReference>
<name>A0ABQ1M3D1_9SPHI</name>
<protein>
    <submittedName>
        <fullName evidence="4">Iron dicitrate transporter FecR</fullName>
    </submittedName>
</protein>
<evidence type="ECO:0000256" key="1">
    <source>
        <dbReference type="SAM" id="Phobius"/>
    </source>
</evidence>
<evidence type="ECO:0000259" key="3">
    <source>
        <dbReference type="Pfam" id="PF16344"/>
    </source>
</evidence>
<dbReference type="Pfam" id="PF16344">
    <property type="entry name" value="FecR_C"/>
    <property type="match status" value="1"/>
</dbReference>
<feature type="domain" description="FecR protein" evidence="2">
    <location>
        <begin position="163"/>
        <end position="264"/>
    </location>
</feature>
<dbReference type="PIRSF" id="PIRSF018266">
    <property type="entry name" value="FecR"/>
    <property type="match status" value="1"/>
</dbReference>
<keyword evidence="1" id="KW-1133">Transmembrane helix</keyword>
<reference evidence="5" key="1">
    <citation type="journal article" date="2019" name="Int. J. Syst. Evol. Microbiol.">
        <title>The Global Catalogue of Microorganisms (GCM) 10K type strain sequencing project: providing services to taxonomists for standard genome sequencing and annotation.</title>
        <authorList>
            <consortium name="The Broad Institute Genomics Platform"/>
            <consortium name="The Broad Institute Genome Sequencing Center for Infectious Disease"/>
            <person name="Wu L."/>
            <person name="Ma J."/>
        </authorList>
    </citation>
    <scope>NUCLEOTIDE SEQUENCE [LARGE SCALE GENOMIC DNA]</scope>
    <source>
        <strain evidence="5">CGMCC 1.15342</strain>
    </source>
</reference>
<feature type="domain" description="Protein FecR C-terminal" evidence="3">
    <location>
        <begin position="307"/>
        <end position="375"/>
    </location>
</feature>
<accession>A0ABQ1M3D1</accession>
<dbReference type="InterPro" id="IPR032508">
    <property type="entry name" value="FecR_C"/>
</dbReference>
<keyword evidence="1" id="KW-0472">Membrane</keyword>
<sequence>MVYFRDQENTGELQDLVVKALSDLQENEYEERALAQEALDRVKANLNHLLEQEGRRRAGRVRGIRRWLPYAAAIIFACTLGAWFLMKSGEKIDEPNVVGSNILPGGNRATLTWADGSTIDLSETQSGIVVGKEITYVDGSDVLHVEAGKPESQSRSSDAEWLTLSTPRGGTYQVILPDGSQVWLNASTTLKYPSQFTGPERVVELTGEAYFSVTHIRGKANQQMVPFRVLSNGQTVEVLGTEFNISAYPDDIDTRTTLVSGSVQIMNSASKITHTLRPGDQSITHQQQTEVIQVDPSLAVAWKSGDIVLTNVALETIMQQISRWYDVEVEYAAVQPRSAEFFGTVSRMRELSAVLQAMESTGNVRFQRNNRTIIVNPKN</sequence>
<proteinExistence type="predicted"/>
<dbReference type="InterPro" id="IPR006860">
    <property type="entry name" value="FecR"/>
</dbReference>
<organism evidence="4 5">
    <name type="scientific">Parapedobacter defluvii</name>
    <dbReference type="NCBI Taxonomy" id="2045106"/>
    <lineage>
        <taxon>Bacteria</taxon>
        <taxon>Pseudomonadati</taxon>
        <taxon>Bacteroidota</taxon>
        <taxon>Sphingobacteriia</taxon>
        <taxon>Sphingobacteriales</taxon>
        <taxon>Sphingobacteriaceae</taxon>
        <taxon>Parapedobacter</taxon>
    </lineage>
</organism>
<keyword evidence="5" id="KW-1185">Reference proteome</keyword>
<evidence type="ECO:0000259" key="2">
    <source>
        <dbReference type="Pfam" id="PF04773"/>
    </source>
</evidence>
<dbReference type="Gene3D" id="2.60.120.1440">
    <property type="match status" value="1"/>
</dbReference>
<evidence type="ECO:0000313" key="4">
    <source>
        <dbReference type="EMBL" id="GGC32708.1"/>
    </source>
</evidence>
<comment type="caution">
    <text evidence="4">The sequence shown here is derived from an EMBL/GenBank/DDBJ whole genome shotgun (WGS) entry which is preliminary data.</text>
</comment>
<dbReference type="InterPro" id="IPR012373">
    <property type="entry name" value="Ferrdict_sens_TM"/>
</dbReference>
<dbReference type="Pfam" id="PF04773">
    <property type="entry name" value="FecR"/>
    <property type="match status" value="1"/>
</dbReference>
<feature type="transmembrane region" description="Helical" evidence="1">
    <location>
        <begin position="67"/>
        <end position="86"/>
    </location>
</feature>
<evidence type="ECO:0000313" key="5">
    <source>
        <dbReference type="Proteomes" id="UP000597338"/>
    </source>
</evidence>
<dbReference type="Gene3D" id="3.55.50.30">
    <property type="match status" value="1"/>
</dbReference>
<dbReference type="Proteomes" id="UP000597338">
    <property type="component" value="Unassembled WGS sequence"/>
</dbReference>